<reference evidence="2" key="1">
    <citation type="journal article" date="2014" name="Front. Microbiol.">
        <title>High frequency of phylogenetically diverse reductive dehalogenase-homologous genes in deep subseafloor sedimentary metagenomes.</title>
        <authorList>
            <person name="Kawai M."/>
            <person name="Futagami T."/>
            <person name="Toyoda A."/>
            <person name="Takaki Y."/>
            <person name="Nishi S."/>
            <person name="Hori S."/>
            <person name="Arai W."/>
            <person name="Tsubouchi T."/>
            <person name="Morono Y."/>
            <person name="Uchiyama I."/>
            <person name="Ito T."/>
            <person name="Fujiyama A."/>
            <person name="Inagaki F."/>
            <person name="Takami H."/>
        </authorList>
    </citation>
    <scope>NUCLEOTIDE SEQUENCE</scope>
    <source>
        <strain evidence="2">Expedition CK06-06</strain>
    </source>
</reference>
<proteinExistence type="predicted"/>
<evidence type="ECO:0000256" key="1">
    <source>
        <dbReference type="SAM" id="Phobius"/>
    </source>
</evidence>
<sequence length="64" mass="6782">ARRARSKRMYAAAITLMAVGSLGIGGAIVMEIITHEPVYKVLMKFFPWVFGVGAVCLALAITGG</sequence>
<evidence type="ECO:0000313" key="2">
    <source>
        <dbReference type="EMBL" id="GAG78538.1"/>
    </source>
</evidence>
<accession>X1B2T4</accession>
<name>X1B2T4_9ZZZZ</name>
<feature type="transmembrane region" description="Helical" evidence="1">
    <location>
        <begin position="45"/>
        <end position="63"/>
    </location>
</feature>
<comment type="caution">
    <text evidence="2">The sequence shown here is derived from an EMBL/GenBank/DDBJ whole genome shotgun (WGS) entry which is preliminary data.</text>
</comment>
<protein>
    <submittedName>
        <fullName evidence="2">Uncharacterized protein</fullName>
    </submittedName>
</protein>
<organism evidence="2">
    <name type="scientific">marine sediment metagenome</name>
    <dbReference type="NCBI Taxonomy" id="412755"/>
    <lineage>
        <taxon>unclassified sequences</taxon>
        <taxon>metagenomes</taxon>
        <taxon>ecological metagenomes</taxon>
    </lineage>
</organism>
<keyword evidence="1" id="KW-0472">Membrane</keyword>
<keyword evidence="1" id="KW-1133">Transmembrane helix</keyword>
<keyword evidence="1" id="KW-0812">Transmembrane</keyword>
<dbReference type="EMBL" id="BART01012236">
    <property type="protein sequence ID" value="GAG78538.1"/>
    <property type="molecule type" value="Genomic_DNA"/>
</dbReference>
<feature type="non-terminal residue" evidence="2">
    <location>
        <position position="1"/>
    </location>
</feature>
<gene>
    <name evidence="2" type="ORF">S01H4_25652</name>
</gene>
<dbReference type="AlphaFoldDB" id="X1B2T4"/>
<feature type="transmembrane region" description="Helical" evidence="1">
    <location>
        <begin position="12"/>
        <end position="33"/>
    </location>
</feature>